<dbReference type="Proteomes" id="UP000074310">
    <property type="component" value="Unassembled WGS sequence"/>
</dbReference>
<accession>A0A147HYB6</accession>
<keyword evidence="3" id="KW-0238">DNA-binding</keyword>
<sequence>MLDPDYALFERIVTAGSLSAAARALGISPAMASKRLARLEARLGVRLIQRTTRRLAVTEAGERFHADVVAILHAIRAAEARVTGVRDAPSGTLRVSAPTSFGRLHIAPRLHDFLRDHPRVALELELSDANVDLIAERFDVAVRIAVDIPPSLVAHRLGSNRRVLCAAPAYLAEHGAPRAIGELARHRLLAAEGQLPWRLVNGRRRYSVDGRSHVRTHSSEVVRELALTGVGIALRSLWDVGDALAAGRLVPVLPGWEGPRDLSIHAVHPRAPAVPPAVEAFVAFLRRTLDPAPWEG</sequence>
<dbReference type="Gene3D" id="3.40.190.290">
    <property type="match status" value="1"/>
</dbReference>
<dbReference type="SUPFAM" id="SSF53850">
    <property type="entry name" value="Periplasmic binding protein-like II"/>
    <property type="match status" value="1"/>
</dbReference>
<keyword evidence="4" id="KW-0804">Transcription</keyword>
<evidence type="ECO:0000259" key="5">
    <source>
        <dbReference type="PROSITE" id="PS50931"/>
    </source>
</evidence>
<evidence type="ECO:0000256" key="3">
    <source>
        <dbReference type="ARBA" id="ARBA00023125"/>
    </source>
</evidence>
<evidence type="ECO:0000256" key="2">
    <source>
        <dbReference type="ARBA" id="ARBA00023015"/>
    </source>
</evidence>
<evidence type="ECO:0000256" key="1">
    <source>
        <dbReference type="ARBA" id="ARBA00009437"/>
    </source>
</evidence>
<dbReference type="FunFam" id="3.40.190.290:FF:000001">
    <property type="entry name" value="Transcriptional regulator, LysR family"/>
    <property type="match status" value="1"/>
</dbReference>
<evidence type="ECO:0000313" key="7">
    <source>
        <dbReference type="Proteomes" id="UP000074310"/>
    </source>
</evidence>
<dbReference type="CDD" id="cd08422">
    <property type="entry name" value="PBP2_CrgA_like"/>
    <property type="match status" value="1"/>
</dbReference>
<dbReference type="GO" id="GO:0003700">
    <property type="term" value="F:DNA-binding transcription factor activity"/>
    <property type="evidence" value="ECO:0007669"/>
    <property type="project" value="InterPro"/>
</dbReference>
<dbReference type="EMBL" id="LDTB01000059">
    <property type="protein sequence ID" value="KTT69945.1"/>
    <property type="molecule type" value="Genomic_DNA"/>
</dbReference>
<dbReference type="InterPro" id="IPR036388">
    <property type="entry name" value="WH-like_DNA-bd_sf"/>
</dbReference>
<protein>
    <submittedName>
        <fullName evidence="6">LysR family transcriptional regulator</fullName>
    </submittedName>
</protein>
<reference evidence="6 7" key="1">
    <citation type="journal article" date="2016" name="Front. Microbiol.">
        <title>Genomic Resource of Rice Seed Associated Bacteria.</title>
        <authorList>
            <person name="Midha S."/>
            <person name="Bansal K."/>
            <person name="Sharma S."/>
            <person name="Kumar N."/>
            <person name="Patil P.P."/>
            <person name="Chaudhry V."/>
            <person name="Patil P.B."/>
        </authorList>
    </citation>
    <scope>NUCLEOTIDE SEQUENCE [LARGE SCALE GENOMIC DNA]</scope>
    <source>
        <strain evidence="6 7">NS334</strain>
    </source>
</reference>
<feature type="domain" description="HTH lysR-type" evidence="5">
    <location>
        <begin position="1"/>
        <end position="58"/>
    </location>
</feature>
<dbReference type="InterPro" id="IPR036390">
    <property type="entry name" value="WH_DNA-bd_sf"/>
</dbReference>
<dbReference type="InterPro" id="IPR005119">
    <property type="entry name" value="LysR_subst-bd"/>
</dbReference>
<keyword evidence="2" id="KW-0805">Transcription regulation</keyword>
<dbReference type="RefSeq" id="WP_058756482.1">
    <property type="nucleotide sequence ID" value="NZ_LDTB01000059.1"/>
</dbReference>
<proteinExistence type="inferred from homology"/>
<evidence type="ECO:0000313" key="6">
    <source>
        <dbReference type="EMBL" id="KTT69945.1"/>
    </source>
</evidence>
<keyword evidence="7" id="KW-1185">Reference proteome</keyword>
<dbReference type="Pfam" id="PF03466">
    <property type="entry name" value="LysR_substrate"/>
    <property type="match status" value="1"/>
</dbReference>
<dbReference type="AlphaFoldDB" id="A0A147HYB6"/>
<name>A0A147HYB6_9SPHN</name>
<dbReference type="InterPro" id="IPR058163">
    <property type="entry name" value="LysR-type_TF_proteobact-type"/>
</dbReference>
<dbReference type="OrthoDB" id="9786526at2"/>
<dbReference type="PANTHER" id="PTHR30537">
    <property type="entry name" value="HTH-TYPE TRANSCRIPTIONAL REGULATOR"/>
    <property type="match status" value="1"/>
</dbReference>
<evidence type="ECO:0000256" key="4">
    <source>
        <dbReference type="ARBA" id="ARBA00023163"/>
    </source>
</evidence>
<dbReference type="PATRIC" id="fig|869719.3.peg.2692"/>
<dbReference type="SUPFAM" id="SSF46785">
    <property type="entry name" value="Winged helix' DNA-binding domain"/>
    <property type="match status" value="1"/>
</dbReference>
<comment type="similarity">
    <text evidence="1">Belongs to the LysR transcriptional regulatory family.</text>
</comment>
<comment type="caution">
    <text evidence="6">The sequence shown here is derived from an EMBL/GenBank/DDBJ whole genome shotgun (WGS) entry which is preliminary data.</text>
</comment>
<dbReference type="Gene3D" id="1.10.10.10">
    <property type="entry name" value="Winged helix-like DNA-binding domain superfamily/Winged helix DNA-binding domain"/>
    <property type="match status" value="1"/>
</dbReference>
<dbReference type="Pfam" id="PF00126">
    <property type="entry name" value="HTH_1"/>
    <property type="match status" value="1"/>
</dbReference>
<dbReference type="PROSITE" id="PS50931">
    <property type="entry name" value="HTH_LYSR"/>
    <property type="match status" value="1"/>
</dbReference>
<gene>
    <name evidence="6" type="ORF">NS334_13500</name>
</gene>
<dbReference type="FunFam" id="1.10.10.10:FF:000001">
    <property type="entry name" value="LysR family transcriptional regulator"/>
    <property type="match status" value="1"/>
</dbReference>
<dbReference type="PANTHER" id="PTHR30537:SF5">
    <property type="entry name" value="HTH-TYPE TRANSCRIPTIONAL ACTIVATOR TTDR-RELATED"/>
    <property type="match status" value="1"/>
</dbReference>
<dbReference type="InterPro" id="IPR000847">
    <property type="entry name" value="LysR_HTH_N"/>
</dbReference>
<dbReference type="GO" id="GO:0003677">
    <property type="term" value="F:DNA binding"/>
    <property type="evidence" value="ECO:0007669"/>
    <property type="project" value="UniProtKB-KW"/>
</dbReference>
<organism evidence="6 7">
    <name type="scientific">Sphingomonas endophytica</name>
    <dbReference type="NCBI Taxonomy" id="869719"/>
    <lineage>
        <taxon>Bacteria</taxon>
        <taxon>Pseudomonadati</taxon>
        <taxon>Pseudomonadota</taxon>
        <taxon>Alphaproteobacteria</taxon>
        <taxon>Sphingomonadales</taxon>
        <taxon>Sphingomonadaceae</taxon>
        <taxon>Sphingomonas</taxon>
    </lineage>
</organism>